<organism evidence="9 10">
    <name type="scientific">Rehmannia glutinosa</name>
    <name type="common">Chinese foxglove</name>
    <dbReference type="NCBI Taxonomy" id="99300"/>
    <lineage>
        <taxon>Eukaryota</taxon>
        <taxon>Viridiplantae</taxon>
        <taxon>Streptophyta</taxon>
        <taxon>Embryophyta</taxon>
        <taxon>Tracheophyta</taxon>
        <taxon>Spermatophyta</taxon>
        <taxon>Magnoliopsida</taxon>
        <taxon>eudicotyledons</taxon>
        <taxon>Gunneridae</taxon>
        <taxon>Pentapetalae</taxon>
        <taxon>asterids</taxon>
        <taxon>lamiids</taxon>
        <taxon>Lamiales</taxon>
        <taxon>Orobanchaceae</taxon>
        <taxon>Rehmannieae</taxon>
        <taxon>Rehmannia</taxon>
    </lineage>
</organism>
<dbReference type="InterPro" id="IPR004895">
    <property type="entry name" value="Prenylated_rab_accept_PRA1"/>
</dbReference>
<accession>A0ABR0VHB6</accession>
<dbReference type="PANTHER" id="PTHR19317:SF1">
    <property type="entry name" value="PRA1 FAMILY PROTEIN H"/>
    <property type="match status" value="1"/>
</dbReference>
<gene>
    <name evidence="9" type="ORF">DH2020_031728</name>
</gene>
<proteinExistence type="inferred from homology"/>
<dbReference type="PANTHER" id="PTHR19317">
    <property type="entry name" value="PRENYLATED RAB ACCEPTOR 1-RELATED"/>
    <property type="match status" value="1"/>
</dbReference>
<evidence type="ECO:0000256" key="7">
    <source>
        <dbReference type="RuleBase" id="RU363107"/>
    </source>
</evidence>
<dbReference type="EMBL" id="JABTTQ020001147">
    <property type="protein sequence ID" value="KAK6134558.1"/>
    <property type="molecule type" value="Genomic_DNA"/>
</dbReference>
<evidence type="ECO:0000313" key="9">
    <source>
        <dbReference type="EMBL" id="KAK6134558.1"/>
    </source>
</evidence>
<protein>
    <recommendedName>
        <fullName evidence="7">PRA1 family protein</fullName>
    </recommendedName>
</protein>
<evidence type="ECO:0000313" key="10">
    <source>
        <dbReference type="Proteomes" id="UP001318860"/>
    </source>
</evidence>
<feature type="region of interest" description="Disordered" evidence="8">
    <location>
        <begin position="78"/>
        <end position="99"/>
    </location>
</feature>
<evidence type="ECO:0000256" key="1">
    <source>
        <dbReference type="ARBA" id="ARBA00002501"/>
    </source>
</evidence>
<keyword evidence="5 7" id="KW-1133">Transmembrane helix</keyword>
<feature type="transmembrane region" description="Helical" evidence="7">
    <location>
        <begin position="168"/>
        <end position="198"/>
    </location>
</feature>
<reference evidence="9 10" key="1">
    <citation type="journal article" date="2021" name="Comput. Struct. Biotechnol. J.">
        <title>De novo genome assembly of the potent medicinal plant Rehmannia glutinosa using nanopore technology.</title>
        <authorList>
            <person name="Ma L."/>
            <person name="Dong C."/>
            <person name="Song C."/>
            <person name="Wang X."/>
            <person name="Zheng X."/>
            <person name="Niu Y."/>
            <person name="Chen S."/>
            <person name="Feng W."/>
        </authorList>
    </citation>
    <scope>NUCLEOTIDE SEQUENCE [LARGE SCALE GENOMIC DNA]</scope>
    <source>
        <strain evidence="9">DH-2019</strain>
    </source>
</reference>
<dbReference type="Pfam" id="PF03208">
    <property type="entry name" value="PRA1"/>
    <property type="match status" value="1"/>
</dbReference>
<evidence type="ECO:0000256" key="2">
    <source>
        <dbReference type="ARBA" id="ARBA00004141"/>
    </source>
</evidence>
<comment type="similarity">
    <text evidence="3 7">Belongs to the PRA1 family.</text>
</comment>
<keyword evidence="6 7" id="KW-0472">Membrane</keyword>
<name>A0ABR0VHB6_REHGL</name>
<evidence type="ECO:0000256" key="5">
    <source>
        <dbReference type="ARBA" id="ARBA00022989"/>
    </source>
</evidence>
<feature type="transmembrane region" description="Helical" evidence="7">
    <location>
        <begin position="119"/>
        <end position="148"/>
    </location>
</feature>
<feature type="compositionally biased region" description="Low complexity" evidence="8">
    <location>
        <begin position="78"/>
        <end position="91"/>
    </location>
</feature>
<comment type="function">
    <text evidence="1 7">May be involved in both secretory and endocytic intracellular trafficking in the endosomal/prevacuolar compartments.</text>
</comment>
<dbReference type="Proteomes" id="UP001318860">
    <property type="component" value="Unassembled WGS sequence"/>
</dbReference>
<evidence type="ECO:0000256" key="8">
    <source>
        <dbReference type="SAM" id="MobiDB-lite"/>
    </source>
</evidence>
<keyword evidence="7" id="KW-0813">Transport</keyword>
<evidence type="ECO:0000256" key="3">
    <source>
        <dbReference type="ARBA" id="ARBA00006483"/>
    </source>
</evidence>
<comment type="subcellular location">
    <subcellularLocation>
        <location evidence="2 7">Membrane</location>
        <topology evidence="2 7">Multi-pass membrane protein</topology>
    </subcellularLocation>
</comment>
<keyword evidence="10" id="KW-1185">Reference proteome</keyword>
<evidence type="ECO:0000256" key="6">
    <source>
        <dbReference type="ARBA" id="ARBA00023136"/>
    </source>
</evidence>
<keyword evidence="4 7" id="KW-0812">Transmembrane</keyword>
<sequence>MVFAPNPLSLSVPEPAFETWLRDSGYLEILDQRTTDLHRLSTTTKPSEVAAGSGSATTSISPDGVFLSHNSSPASGLSYRSSASTLSRSSPPMTSPGTHQARLRVHENVKRFARNYASLFVLFFACSLYQLPVALIGLISCLALWDVFKISGDRWGLDRYPMIRQTLIRIAQCVTAVILFISNVQLAVFCAFGVSYAAMILHASFRKLTPAKQTAVRGGRRNTARR</sequence>
<evidence type="ECO:0000256" key="4">
    <source>
        <dbReference type="ARBA" id="ARBA00022692"/>
    </source>
</evidence>
<comment type="caution">
    <text evidence="9">The sequence shown here is derived from an EMBL/GenBank/DDBJ whole genome shotgun (WGS) entry which is preliminary data.</text>
</comment>